<keyword evidence="3" id="KW-1185">Reference proteome</keyword>
<sequence length="125" mass="14107">MKPIGFRRAVNPELRCGWERNGKKRGEWQGKRRKETIQGDEGGLKGEGEITSSTALHTPHDTYNETDNAHTDTHMYTYIHADVQTREHEKGINTEIKIYKKQAAAAASILHPCSRDATLEFSTAL</sequence>
<evidence type="ECO:0000256" key="1">
    <source>
        <dbReference type="SAM" id="MobiDB-lite"/>
    </source>
</evidence>
<feature type="compositionally biased region" description="Basic and acidic residues" evidence="1">
    <location>
        <begin position="58"/>
        <end position="68"/>
    </location>
</feature>
<evidence type="ECO:0000313" key="2">
    <source>
        <dbReference type="EMBL" id="OAD62565.1"/>
    </source>
</evidence>
<organism evidence="2 3">
    <name type="scientific">Eufriesea mexicana</name>
    <dbReference type="NCBI Taxonomy" id="516756"/>
    <lineage>
        <taxon>Eukaryota</taxon>
        <taxon>Metazoa</taxon>
        <taxon>Ecdysozoa</taxon>
        <taxon>Arthropoda</taxon>
        <taxon>Hexapoda</taxon>
        <taxon>Insecta</taxon>
        <taxon>Pterygota</taxon>
        <taxon>Neoptera</taxon>
        <taxon>Endopterygota</taxon>
        <taxon>Hymenoptera</taxon>
        <taxon>Apocrita</taxon>
        <taxon>Aculeata</taxon>
        <taxon>Apoidea</taxon>
        <taxon>Anthophila</taxon>
        <taxon>Apidae</taxon>
        <taxon>Eufriesea</taxon>
    </lineage>
</organism>
<evidence type="ECO:0000313" key="3">
    <source>
        <dbReference type="Proteomes" id="UP000250275"/>
    </source>
</evidence>
<dbReference type="Proteomes" id="UP000250275">
    <property type="component" value="Unassembled WGS sequence"/>
</dbReference>
<protein>
    <submittedName>
        <fullName evidence="2">Uncharacterized protein</fullName>
    </submittedName>
</protein>
<dbReference type="AlphaFoldDB" id="A0A310SMU0"/>
<feature type="region of interest" description="Disordered" evidence="1">
    <location>
        <begin position="23"/>
        <end position="68"/>
    </location>
</feature>
<name>A0A310SMU0_9HYME</name>
<reference evidence="2 3" key="1">
    <citation type="submission" date="2015-07" db="EMBL/GenBank/DDBJ databases">
        <title>The genome of Eufriesea mexicana.</title>
        <authorList>
            <person name="Pan H."/>
            <person name="Kapheim K."/>
        </authorList>
    </citation>
    <scope>NUCLEOTIDE SEQUENCE [LARGE SCALE GENOMIC DNA]</scope>
    <source>
        <strain evidence="2">0111107269</strain>
        <tissue evidence="2">Whole body</tissue>
    </source>
</reference>
<accession>A0A310SMU0</accession>
<proteinExistence type="predicted"/>
<dbReference type="EMBL" id="KQ759849">
    <property type="protein sequence ID" value="OAD62565.1"/>
    <property type="molecule type" value="Genomic_DNA"/>
</dbReference>
<gene>
    <name evidence="2" type="ORF">WN48_07620</name>
</gene>